<dbReference type="STRING" id="243090.RB4958"/>
<dbReference type="GO" id="GO:0004016">
    <property type="term" value="F:adenylate cyclase activity"/>
    <property type="evidence" value="ECO:0007669"/>
    <property type="project" value="UniProtKB-EC"/>
</dbReference>
<evidence type="ECO:0000256" key="1">
    <source>
        <dbReference type="SAM" id="MobiDB-lite"/>
    </source>
</evidence>
<dbReference type="OrthoDB" id="151099at2"/>
<dbReference type="GO" id="GO:0003729">
    <property type="term" value="F:mRNA binding"/>
    <property type="evidence" value="ECO:0000318"/>
    <property type="project" value="GO_Central"/>
</dbReference>
<dbReference type="Proteomes" id="UP000001025">
    <property type="component" value="Chromosome"/>
</dbReference>
<feature type="domain" description="FHA" evidence="2">
    <location>
        <begin position="131"/>
        <end position="180"/>
    </location>
</feature>
<dbReference type="InterPro" id="IPR008984">
    <property type="entry name" value="SMAD_FHA_dom_sf"/>
</dbReference>
<dbReference type="AlphaFoldDB" id="Q7UGY0"/>
<dbReference type="EnsemblBacteria" id="CAD78199">
    <property type="protein sequence ID" value="CAD78199"/>
    <property type="gene ID" value="RB4958"/>
</dbReference>
<dbReference type="InParanoid" id="Q7UGY0"/>
<dbReference type="InterPro" id="IPR000253">
    <property type="entry name" value="FHA_dom"/>
</dbReference>
<evidence type="ECO:0000313" key="3">
    <source>
        <dbReference type="EMBL" id="CAD78199.1"/>
    </source>
</evidence>
<evidence type="ECO:0000313" key="4">
    <source>
        <dbReference type="Proteomes" id="UP000001025"/>
    </source>
</evidence>
<dbReference type="PROSITE" id="PS50006">
    <property type="entry name" value="FHA_DOMAIN"/>
    <property type="match status" value="1"/>
</dbReference>
<dbReference type="Gene3D" id="2.60.200.20">
    <property type="match status" value="1"/>
</dbReference>
<protein>
    <submittedName>
        <fullName evidence="3">Similar to adenylate cyclase</fullName>
        <ecNumber evidence="3">4.6.1.1</ecNumber>
    </submittedName>
</protein>
<proteinExistence type="predicted"/>
<reference evidence="3 4" key="1">
    <citation type="journal article" date="2003" name="Proc. Natl. Acad. Sci. U.S.A.">
        <title>Complete genome sequence of the marine planctomycete Pirellula sp. strain 1.</title>
        <authorList>
            <person name="Gloeckner F.O."/>
            <person name="Kube M."/>
            <person name="Bauer M."/>
            <person name="Teeling H."/>
            <person name="Lombardot T."/>
            <person name="Ludwig W."/>
            <person name="Gade D."/>
            <person name="Beck A."/>
            <person name="Borzym K."/>
            <person name="Heitmann K."/>
            <person name="Rabus R."/>
            <person name="Schlesner H."/>
            <person name="Amann R."/>
            <person name="Reinhardt R."/>
        </authorList>
    </citation>
    <scope>NUCLEOTIDE SEQUENCE [LARGE SCALE GENOMIC DNA]</scope>
    <source>
        <strain evidence="4">DSM 10527 / NCIMB 13988 / SH1</strain>
    </source>
</reference>
<dbReference type="HOGENOM" id="CLU_1110700_0_0_0"/>
<feature type="region of interest" description="Disordered" evidence="1">
    <location>
        <begin position="231"/>
        <end position="250"/>
    </location>
</feature>
<dbReference type="SUPFAM" id="SSF49879">
    <property type="entry name" value="SMAD/FHA domain"/>
    <property type="match status" value="1"/>
</dbReference>
<evidence type="ECO:0000259" key="2">
    <source>
        <dbReference type="PROSITE" id="PS50006"/>
    </source>
</evidence>
<dbReference type="EMBL" id="BX294141">
    <property type="protein sequence ID" value="CAD78199.1"/>
    <property type="molecule type" value="Genomic_DNA"/>
</dbReference>
<sequence length="250" mass="27846">MEECIGELYRGNDRNQAATQNCKADHGEAGKIVVSTIATLSPDFRDPSKPNKRQNKQKGPPIVFERSPAGGVKSGLTLTPRIQWSVSSHHPPSLKLNVTMSAEDAPRFAGAFGQLTPLGGGDPIPLIKDKLLIGRRRHCDICLDFSNVSSQHCRMTLEQGYWFIRDLNSRNGTKVDGRAIMRKRADPNCKISIAKHHYTLEYEPQLLGAYGPPPADDDYIEEVMKSSLMDRAGISRRDPKKGFFNRKSED</sequence>
<organism evidence="3 4">
    <name type="scientific">Rhodopirellula baltica (strain DSM 10527 / NCIMB 13988 / SH1)</name>
    <dbReference type="NCBI Taxonomy" id="243090"/>
    <lineage>
        <taxon>Bacteria</taxon>
        <taxon>Pseudomonadati</taxon>
        <taxon>Planctomycetota</taxon>
        <taxon>Planctomycetia</taxon>
        <taxon>Pirellulales</taxon>
        <taxon>Pirellulaceae</taxon>
        <taxon>Rhodopirellula</taxon>
    </lineage>
</organism>
<feature type="compositionally biased region" description="Basic and acidic residues" evidence="1">
    <location>
        <begin position="233"/>
        <end position="250"/>
    </location>
</feature>
<dbReference type="PATRIC" id="fig|243090.15.peg.2360"/>
<dbReference type="Pfam" id="PF00498">
    <property type="entry name" value="FHA"/>
    <property type="match status" value="1"/>
</dbReference>
<accession>Q7UGY0</accession>
<dbReference type="CDD" id="cd00060">
    <property type="entry name" value="FHA"/>
    <property type="match status" value="1"/>
</dbReference>
<dbReference type="EC" id="4.6.1.1" evidence="3"/>
<dbReference type="eggNOG" id="COG1716">
    <property type="taxonomic scope" value="Bacteria"/>
</dbReference>
<dbReference type="PANTHER" id="PTHR23308">
    <property type="entry name" value="NUCLEAR INHIBITOR OF PROTEIN PHOSPHATASE-1"/>
    <property type="match status" value="1"/>
</dbReference>
<keyword evidence="4" id="KW-1185">Reference proteome</keyword>
<dbReference type="InterPro" id="IPR050923">
    <property type="entry name" value="Cell_Proc_Reg/RNA_Proc"/>
</dbReference>
<name>Q7UGY0_RHOBA</name>
<gene>
    <name evidence="3" type="ordered locus">RB4958</name>
</gene>
<keyword evidence="3" id="KW-0456">Lyase</keyword>
<dbReference type="KEGG" id="rba:RB4958"/>
<feature type="region of interest" description="Disordered" evidence="1">
    <location>
        <begin position="40"/>
        <end position="72"/>
    </location>
</feature>
<dbReference type="SMART" id="SM00240">
    <property type="entry name" value="FHA"/>
    <property type="match status" value="1"/>
</dbReference>